<evidence type="ECO:0000313" key="3">
    <source>
        <dbReference type="Proteomes" id="UP000005237"/>
    </source>
</evidence>
<keyword evidence="3" id="KW-1185">Reference proteome</keyword>
<evidence type="ECO:0000256" key="1">
    <source>
        <dbReference type="SAM" id="Phobius"/>
    </source>
</evidence>
<organism evidence="2 3">
    <name type="scientific">Caenorhabditis japonica</name>
    <dbReference type="NCBI Taxonomy" id="281687"/>
    <lineage>
        <taxon>Eukaryota</taxon>
        <taxon>Metazoa</taxon>
        <taxon>Ecdysozoa</taxon>
        <taxon>Nematoda</taxon>
        <taxon>Chromadorea</taxon>
        <taxon>Rhabditida</taxon>
        <taxon>Rhabditina</taxon>
        <taxon>Rhabditomorpha</taxon>
        <taxon>Rhabditoidea</taxon>
        <taxon>Rhabditidae</taxon>
        <taxon>Peloderinae</taxon>
        <taxon>Caenorhabditis</taxon>
    </lineage>
</organism>
<dbReference type="EnsemblMetazoa" id="CJA39081.1">
    <property type="protein sequence ID" value="CJA39081.1"/>
    <property type="gene ID" value="WBGene00214928"/>
</dbReference>
<proteinExistence type="predicted"/>
<evidence type="ECO:0000313" key="2">
    <source>
        <dbReference type="EnsemblMetazoa" id="CJA39081.1"/>
    </source>
</evidence>
<keyword evidence="1" id="KW-0812">Transmembrane</keyword>
<protein>
    <submittedName>
        <fullName evidence="2">Uncharacterized protein</fullName>
    </submittedName>
</protein>
<dbReference type="AlphaFoldDB" id="A0A8R1EP78"/>
<dbReference type="Proteomes" id="UP000005237">
    <property type="component" value="Unassembled WGS sequence"/>
</dbReference>
<keyword evidence="1" id="KW-0472">Membrane</keyword>
<feature type="transmembrane region" description="Helical" evidence="1">
    <location>
        <begin position="62"/>
        <end position="81"/>
    </location>
</feature>
<reference evidence="2" key="2">
    <citation type="submission" date="2022-06" db="UniProtKB">
        <authorList>
            <consortium name="EnsemblMetazoa"/>
        </authorList>
    </citation>
    <scope>IDENTIFICATION</scope>
    <source>
        <strain evidence="2">DF5081</strain>
    </source>
</reference>
<keyword evidence="1" id="KW-1133">Transmembrane helix</keyword>
<name>A0A8R1EP78_CAEJA</name>
<reference evidence="3" key="1">
    <citation type="submission" date="2010-08" db="EMBL/GenBank/DDBJ databases">
        <authorList>
            <consortium name="Caenorhabditis japonica Sequencing Consortium"/>
            <person name="Wilson R.K."/>
        </authorList>
    </citation>
    <scope>NUCLEOTIDE SEQUENCE [LARGE SCALE GENOMIC DNA]</scope>
    <source>
        <strain evidence="3">DF5081</strain>
    </source>
</reference>
<sequence>MDDYLELVRYVAQLTDTVKQLHVALSSSAAKAVVKAINEQAKTLHRFLLLCSTPTLPDFFSINPYIFSISLYFTSLIVYKGPKDTGPIKYWPALSKRKQLKFLYYHALLANITCLTSLSFCPCPYAPI</sequence>
<feature type="transmembrane region" description="Helical" evidence="1">
    <location>
        <begin position="102"/>
        <end position="120"/>
    </location>
</feature>
<accession>A0A8R1EP78</accession>